<dbReference type="InterPro" id="IPR028978">
    <property type="entry name" value="Chorismate_lyase_/UTRA_dom_sf"/>
</dbReference>
<reference evidence="6" key="1">
    <citation type="submission" date="2016-10" db="EMBL/GenBank/DDBJ databases">
        <authorList>
            <person name="Varghese N."/>
            <person name="Submissions S."/>
        </authorList>
    </citation>
    <scope>NUCLEOTIDE SEQUENCE [LARGE SCALE GENOMIC DNA]</scope>
    <source>
        <strain evidence="6">DSM 13577</strain>
    </source>
</reference>
<evidence type="ECO:0000313" key="6">
    <source>
        <dbReference type="Proteomes" id="UP000243819"/>
    </source>
</evidence>
<dbReference type="InterPro" id="IPR050679">
    <property type="entry name" value="Bact_HTH_transcr_reg"/>
</dbReference>
<dbReference type="Proteomes" id="UP000243819">
    <property type="component" value="Unassembled WGS sequence"/>
</dbReference>
<evidence type="ECO:0000259" key="4">
    <source>
        <dbReference type="PROSITE" id="PS50949"/>
    </source>
</evidence>
<dbReference type="SMART" id="SM00345">
    <property type="entry name" value="HTH_GNTR"/>
    <property type="match status" value="1"/>
</dbReference>
<dbReference type="Pfam" id="PF07702">
    <property type="entry name" value="UTRA"/>
    <property type="match status" value="1"/>
</dbReference>
<dbReference type="Pfam" id="PF00392">
    <property type="entry name" value="GntR"/>
    <property type="match status" value="1"/>
</dbReference>
<accession>A0A1I0A260</accession>
<dbReference type="CDD" id="cd07377">
    <property type="entry name" value="WHTH_GntR"/>
    <property type="match status" value="1"/>
</dbReference>
<dbReference type="PANTHER" id="PTHR44846">
    <property type="entry name" value="MANNOSYL-D-GLYCERATE TRANSPORT/METABOLISM SYSTEM REPRESSOR MNGR-RELATED"/>
    <property type="match status" value="1"/>
</dbReference>
<dbReference type="PANTHER" id="PTHR44846:SF1">
    <property type="entry name" value="MANNOSYL-D-GLYCERATE TRANSPORT_METABOLISM SYSTEM REPRESSOR MNGR-RELATED"/>
    <property type="match status" value="1"/>
</dbReference>
<evidence type="ECO:0000256" key="1">
    <source>
        <dbReference type="ARBA" id="ARBA00023015"/>
    </source>
</evidence>
<dbReference type="InterPro" id="IPR036388">
    <property type="entry name" value="WH-like_DNA-bd_sf"/>
</dbReference>
<dbReference type="GO" id="GO:0045892">
    <property type="term" value="P:negative regulation of DNA-templated transcription"/>
    <property type="evidence" value="ECO:0007669"/>
    <property type="project" value="TreeGrafter"/>
</dbReference>
<keyword evidence="2" id="KW-0238">DNA-binding</keyword>
<evidence type="ECO:0000256" key="3">
    <source>
        <dbReference type="ARBA" id="ARBA00023163"/>
    </source>
</evidence>
<dbReference type="PROSITE" id="PS50949">
    <property type="entry name" value="HTH_GNTR"/>
    <property type="match status" value="1"/>
</dbReference>
<dbReference type="PRINTS" id="PR00035">
    <property type="entry name" value="HTHGNTR"/>
</dbReference>
<dbReference type="STRING" id="1120990.SAMN03080614_101623"/>
<dbReference type="GO" id="GO:0003677">
    <property type="term" value="F:DNA binding"/>
    <property type="evidence" value="ECO:0007669"/>
    <property type="project" value="UniProtKB-KW"/>
</dbReference>
<evidence type="ECO:0000313" key="5">
    <source>
        <dbReference type="EMBL" id="SES88150.1"/>
    </source>
</evidence>
<dbReference type="EMBL" id="FOIF01000016">
    <property type="protein sequence ID" value="SES88150.1"/>
    <property type="molecule type" value="Genomic_DNA"/>
</dbReference>
<keyword evidence="6" id="KW-1185">Reference proteome</keyword>
<dbReference type="AlphaFoldDB" id="A0A1I0A260"/>
<organism evidence="5 6">
    <name type="scientific">Anaerobranca gottschalkii DSM 13577</name>
    <dbReference type="NCBI Taxonomy" id="1120990"/>
    <lineage>
        <taxon>Bacteria</taxon>
        <taxon>Bacillati</taxon>
        <taxon>Bacillota</taxon>
        <taxon>Clostridia</taxon>
        <taxon>Eubacteriales</taxon>
        <taxon>Proteinivoracaceae</taxon>
        <taxon>Anaerobranca</taxon>
    </lineage>
</organism>
<dbReference type="InterPro" id="IPR011663">
    <property type="entry name" value="UTRA"/>
</dbReference>
<dbReference type="OrthoDB" id="457376at2"/>
<dbReference type="GO" id="GO:0003700">
    <property type="term" value="F:DNA-binding transcription factor activity"/>
    <property type="evidence" value="ECO:0007669"/>
    <property type="project" value="InterPro"/>
</dbReference>
<gene>
    <name evidence="5" type="ORF">SAMN03080614_101623</name>
</gene>
<dbReference type="SMART" id="SM00866">
    <property type="entry name" value="UTRA"/>
    <property type="match status" value="1"/>
</dbReference>
<dbReference type="InterPro" id="IPR036390">
    <property type="entry name" value="WH_DNA-bd_sf"/>
</dbReference>
<name>A0A1I0A260_9FIRM</name>
<dbReference type="InterPro" id="IPR000524">
    <property type="entry name" value="Tscrpt_reg_HTH_GntR"/>
</dbReference>
<sequence length="243" mass="28638">MKKVCHKSPIPLYYQLKEIIQEMIENEEIKAGEPIPSENELCEYHGISRMTVNKAINSLVYEGLVYRLKGKGTFVSENKKMHEINSLKGFTEEMEEKGYKVKTKILSFKIVKATMSKMKHLKLDNPENLIEIKRLRFLNDEPHSIETAWIPKKFCSDLTENLLKNNSLYWLFRNKYNLNLKYGKQVIEPILINSYESKLLGIAEKSLALLFRRTTMLDDDKVIEYTKAIYRTDKFKYELELRP</sequence>
<keyword evidence="1" id="KW-0805">Transcription regulation</keyword>
<dbReference type="RefSeq" id="WP_091350165.1">
    <property type="nucleotide sequence ID" value="NZ_FOIF01000016.1"/>
</dbReference>
<evidence type="ECO:0000256" key="2">
    <source>
        <dbReference type="ARBA" id="ARBA00023125"/>
    </source>
</evidence>
<dbReference type="SUPFAM" id="SSF46785">
    <property type="entry name" value="Winged helix' DNA-binding domain"/>
    <property type="match status" value="1"/>
</dbReference>
<dbReference type="FunFam" id="1.10.10.10:FF:000079">
    <property type="entry name" value="GntR family transcriptional regulator"/>
    <property type="match status" value="1"/>
</dbReference>
<keyword evidence="3" id="KW-0804">Transcription</keyword>
<proteinExistence type="predicted"/>
<dbReference type="SUPFAM" id="SSF64288">
    <property type="entry name" value="Chorismate lyase-like"/>
    <property type="match status" value="1"/>
</dbReference>
<feature type="domain" description="HTH gntR-type" evidence="4">
    <location>
        <begin position="10"/>
        <end position="78"/>
    </location>
</feature>
<dbReference type="Gene3D" id="3.40.1410.10">
    <property type="entry name" value="Chorismate lyase-like"/>
    <property type="match status" value="1"/>
</dbReference>
<protein>
    <submittedName>
        <fullName evidence="5">GntR family transcriptional regulator</fullName>
    </submittedName>
</protein>
<dbReference type="Gene3D" id="1.10.10.10">
    <property type="entry name" value="Winged helix-like DNA-binding domain superfamily/Winged helix DNA-binding domain"/>
    <property type="match status" value="1"/>
</dbReference>